<evidence type="ECO:0008006" key="4">
    <source>
        <dbReference type="Google" id="ProtNLM"/>
    </source>
</evidence>
<dbReference type="EMBL" id="CP046400">
    <property type="protein sequence ID" value="QGY40866.1"/>
    <property type="molecule type" value="Genomic_DNA"/>
</dbReference>
<keyword evidence="3" id="KW-1185">Reference proteome</keyword>
<proteinExistence type="predicted"/>
<dbReference type="KEGG" id="psel:GM415_12250"/>
<name>A0A6I6JDG6_9BACT</name>
<evidence type="ECO:0000256" key="1">
    <source>
        <dbReference type="SAM" id="Phobius"/>
    </source>
</evidence>
<keyword evidence="1" id="KW-0812">Transmembrane</keyword>
<organism evidence="2 3">
    <name type="scientific">Pseudodesulfovibrio cashew</name>
    <dbReference type="NCBI Taxonomy" id="2678688"/>
    <lineage>
        <taxon>Bacteria</taxon>
        <taxon>Pseudomonadati</taxon>
        <taxon>Thermodesulfobacteriota</taxon>
        <taxon>Desulfovibrionia</taxon>
        <taxon>Desulfovibrionales</taxon>
        <taxon>Desulfovibrionaceae</taxon>
    </lineage>
</organism>
<feature type="transmembrane region" description="Helical" evidence="1">
    <location>
        <begin position="32"/>
        <end position="54"/>
    </location>
</feature>
<keyword evidence="1" id="KW-1133">Transmembrane helix</keyword>
<gene>
    <name evidence="2" type="ORF">GM415_12250</name>
</gene>
<keyword evidence="1" id="KW-0472">Membrane</keyword>
<dbReference type="RefSeq" id="WP_158948575.1">
    <property type="nucleotide sequence ID" value="NZ_CP046400.1"/>
</dbReference>
<evidence type="ECO:0000313" key="2">
    <source>
        <dbReference type="EMBL" id="QGY40866.1"/>
    </source>
</evidence>
<protein>
    <recommendedName>
        <fullName evidence="4">PilZ domain-containing protein</fullName>
    </recommendedName>
</protein>
<dbReference type="Proteomes" id="UP000428328">
    <property type="component" value="Chromosome"/>
</dbReference>
<evidence type="ECO:0000313" key="3">
    <source>
        <dbReference type="Proteomes" id="UP000428328"/>
    </source>
</evidence>
<dbReference type="AlphaFoldDB" id="A0A6I6JDG6"/>
<accession>A0A6I6JDG6</accession>
<sequence length="306" mass="33380">MNLQDLISSATDAITELVQGLAPSIPPDTVRLAGGALLGALALILLLFALKLLLPRKKGRPAKRVNVPRTLQQEGMSVDVLTDPKGNRVAARCVVTTVASSKIKCEIIERLEEIRAREGDTVACVFAPVKTSLGAVNSFTAKLLKADGPDRDRLILSVPTGYAQISRRKHARKRVADQQFIRIKLWVEEAYTSDIAFPDAAPHVAVNSFATEDAAQSANAVLNISHGGLGLSIRNEVIPENCAPGSQVTINLFMFSFREKTFKPYWYAGEIRSMHEGRPGFTRLGIEFNGSGKLLGETGSLRWDRF</sequence>
<reference evidence="2 3" key="1">
    <citation type="submission" date="2019-11" db="EMBL/GenBank/DDBJ databases">
        <authorList>
            <person name="Zheng R.K."/>
            <person name="Sun C.M."/>
        </authorList>
    </citation>
    <scope>NUCLEOTIDE SEQUENCE [LARGE SCALE GENOMIC DNA]</scope>
    <source>
        <strain evidence="2 3">SRB007</strain>
    </source>
</reference>